<dbReference type="InterPro" id="IPR016181">
    <property type="entry name" value="Acyl_CoA_acyltransferase"/>
</dbReference>
<dbReference type="EMBL" id="CP012600">
    <property type="protein sequence ID" value="ALC82884.1"/>
    <property type="molecule type" value="Genomic_DNA"/>
</dbReference>
<evidence type="ECO:0000259" key="1">
    <source>
        <dbReference type="PROSITE" id="PS51186"/>
    </source>
</evidence>
<dbReference type="Pfam" id="PF13508">
    <property type="entry name" value="Acetyltransf_7"/>
    <property type="match status" value="1"/>
</dbReference>
<dbReference type="CDD" id="cd04301">
    <property type="entry name" value="NAT_SF"/>
    <property type="match status" value="1"/>
</dbReference>
<dbReference type="Gene3D" id="3.40.630.30">
    <property type="match status" value="1"/>
</dbReference>
<dbReference type="GO" id="GO:0016747">
    <property type="term" value="F:acyltransferase activity, transferring groups other than amino-acyl groups"/>
    <property type="evidence" value="ECO:0007669"/>
    <property type="project" value="InterPro"/>
</dbReference>
<dbReference type="PROSITE" id="PS51186">
    <property type="entry name" value="GNAT"/>
    <property type="match status" value="1"/>
</dbReference>
<dbReference type="AlphaFoldDB" id="A0A0M4FTA4"/>
<reference evidence="3" key="1">
    <citation type="submission" date="2015-08" db="EMBL/GenBank/DDBJ databases">
        <title>Genome sequencing project for genomic taxonomy and phylogenomics of Bacillus-like bacteria.</title>
        <authorList>
            <person name="Liu B."/>
            <person name="Wang J."/>
            <person name="Zhu Y."/>
            <person name="Liu G."/>
            <person name="Chen Q."/>
            <person name="Chen Z."/>
            <person name="Lan J."/>
            <person name="Che J."/>
            <person name="Ge C."/>
            <person name="Shi H."/>
            <person name="Pan Z."/>
            <person name="Liu X."/>
        </authorList>
    </citation>
    <scope>NUCLEOTIDE SEQUENCE [LARGE SCALE GENOMIC DNA]</scope>
    <source>
        <strain evidence="3">FJAT-4402</strain>
    </source>
</reference>
<dbReference type="Proteomes" id="UP000067625">
    <property type="component" value="Chromosome"/>
</dbReference>
<protein>
    <recommendedName>
        <fullName evidence="1">N-acetyltransferase domain-containing protein</fullName>
    </recommendedName>
</protein>
<proteinExistence type="predicted"/>
<dbReference type="PATRIC" id="fig|1441095.3.peg.3480"/>
<feature type="domain" description="N-acetyltransferase" evidence="1">
    <location>
        <begin position="118"/>
        <end position="257"/>
    </location>
</feature>
<sequence length="257" mass="30245">MFTETEIKYYQYMNQPQPAEPPVYLYRNPLVPLMYDHNFIYFERMPDVSFFQNVHEDEKNRNLKDGMGHTRYYFPVGEEAGPQLKNFLSENGFTQDRMLYYKVDQEAVSKWLSREDNTTLEVTNELLLDQYLSINKAYDLQISERFADQKQILNKTIYQLPKIKQYLAFCGGKPAGSGELFIDDENGIAKAENLFISESFRNTGLARQLLKTMFIDNKEEISSMYAVTYEEDTAKHFYEKLGFTYVYSQHSALQIIK</sequence>
<dbReference type="OrthoDB" id="2213517at2"/>
<organism evidence="2 3">
    <name type="scientific">Bacillus gobiensis</name>
    <dbReference type="NCBI Taxonomy" id="1441095"/>
    <lineage>
        <taxon>Bacteria</taxon>
        <taxon>Bacillati</taxon>
        <taxon>Bacillota</taxon>
        <taxon>Bacilli</taxon>
        <taxon>Bacillales</taxon>
        <taxon>Bacillaceae</taxon>
        <taxon>Bacillus</taxon>
    </lineage>
</organism>
<dbReference type="SUPFAM" id="SSF55729">
    <property type="entry name" value="Acyl-CoA N-acyltransferases (Nat)"/>
    <property type="match status" value="1"/>
</dbReference>
<dbReference type="InterPro" id="IPR040549">
    <property type="entry name" value="DUF5613"/>
</dbReference>
<gene>
    <name evidence="2" type="ORF">AM592_15780</name>
</gene>
<reference evidence="2 3" key="2">
    <citation type="journal article" date="2016" name="Int. J. Syst. Evol. Microbiol.">
        <title>Bacillus gobiensis sp. nov., isolated from a soil sample.</title>
        <authorList>
            <person name="Liu B."/>
            <person name="Liu G.H."/>
            <person name="Cetin S."/>
            <person name="Schumann P."/>
            <person name="Pan Z.Z."/>
            <person name="Chen Q.Q."/>
        </authorList>
    </citation>
    <scope>NUCLEOTIDE SEQUENCE [LARGE SCALE GENOMIC DNA]</scope>
    <source>
        <strain evidence="2 3">FJAT-4402</strain>
    </source>
</reference>
<dbReference type="InterPro" id="IPR000182">
    <property type="entry name" value="GNAT_dom"/>
</dbReference>
<dbReference type="STRING" id="1441095.AM592_15780"/>
<dbReference type="RefSeq" id="WP_053604701.1">
    <property type="nucleotide sequence ID" value="NZ_CP012600.1"/>
</dbReference>
<name>A0A0M4FTA4_9BACI</name>
<dbReference type="Pfam" id="PF18467">
    <property type="entry name" value="DUF5613"/>
    <property type="match status" value="1"/>
</dbReference>
<evidence type="ECO:0000313" key="2">
    <source>
        <dbReference type="EMBL" id="ALC82884.1"/>
    </source>
</evidence>
<evidence type="ECO:0000313" key="3">
    <source>
        <dbReference type="Proteomes" id="UP000067625"/>
    </source>
</evidence>
<keyword evidence="3" id="KW-1185">Reference proteome</keyword>
<accession>A0A0M4FTA4</accession>